<dbReference type="EMBL" id="AHHD01000569">
    <property type="protein sequence ID" value="EKG09746.1"/>
    <property type="molecule type" value="Genomic_DNA"/>
</dbReference>
<evidence type="ECO:0000256" key="1">
    <source>
        <dbReference type="SAM" id="MobiDB-lite"/>
    </source>
</evidence>
<sequence length="183" mass="20281">MKLQSSCPAPERPDMWDHSNPRALIANYSNEVSIPYLVRNILHPLSTCTVNTVSLVPGSSLPHSVLLEIGYKLLYMANRGEQFRPRLAQFSAVSRAYQQMFCVSQELTVESIFSADSQFGLVPEGVTSLPVRPQASSPANYGTSPPPDDQQGRRCLAMIEAVRLLLSRPDSPCRHRKMRGPQG</sequence>
<organism evidence="2 3">
    <name type="scientific">Macrophomina phaseolina (strain MS6)</name>
    <name type="common">Charcoal rot fungus</name>
    <dbReference type="NCBI Taxonomy" id="1126212"/>
    <lineage>
        <taxon>Eukaryota</taxon>
        <taxon>Fungi</taxon>
        <taxon>Dikarya</taxon>
        <taxon>Ascomycota</taxon>
        <taxon>Pezizomycotina</taxon>
        <taxon>Dothideomycetes</taxon>
        <taxon>Dothideomycetes incertae sedis</taxon>
        <taxon>Botryosphaeriales</taxon>
        <taxon>Botryosphaeriaceae</taxon>
        <taxon>Macrophomina</taxon>
    </lineage>
</organism>
<protein>
    <submittedName>
        <fullName evidence="2">Uncharacterized protein</fullName>
    </submittedName>
</protein>
<dbReference type="Proteomes" id="UP000007129">
    <property type="component" value="Unassembled WGS sequence"/>
</dbReference>
<dbReference type="InParanoid" id="K2QIS6"/>
<evidence type="ECO:0000313" key="3">
    <source>
        <dbReference type="Proteomes" id="UP000007129"/>
    </source>
</evidence>
<gene>
    <name evidence="2" type="ORF">MPH_13179</name>
</gene>
<evidence type="ECO:0000313" key="2">
    <source>
        <dbReference type="EMBL" id="EKG09746.1"/>
    </source>
</evidence>
<dbReference type="VEuPathDB" id="FungiDB:MPH_13179"/>
<feature type="region of interest" description="Disordered" evidence="1">
    <location>
        <begin position="131"/>
        <end position="151"/>
    </location>
</feature>
<name>K2QIS6_MACPH</name>
<dbReference type="AlphaFoldDB" id="K2QIS6"/>
<dbReference type="HOGENOM" id="CLU_1475449_0_0_1"/>
<accession>K2QIS6</accession>
<comment type="caution">
    <text evidence="2">The sequence shown here is derived from an EMBL/GenBank/DDBJ whole genome shotgun (WGS) entry which is preliminary data.</text>
</comment>
<reference evidence="2 3" key="1">
    <citation type="journal article" date="2012" name="BMC Genomics">
        <title>Tools to kill: Genome of one of the most destructive plant pathogenic fungi Macrophomina phaseolina.</title>
        <authorList>
            <person name="Islam M.S."/>
            <person name="Haque M.S."/>
            <person name="Islam M.M."/>
            <person name="Emdad E.M."/>
            <person name="Halim A."/>
            <person name="Hossen Q.M.M."/>
            <person name="Hossain M.Z."/>
            <person name="Ahmed B."/>
            <person name="Rahim S."/>
            <person name="Rahman M.S."/>
            <person name="Alam M.M."/>
            <person name="Hou S."/>
            <person name="Wan X."/>
            <person name="Saito J.A."/>
            <person name="Alam M."/>
        </authorList>
    </citation>
    <scope>NUCLEOTIDE SEQUENCE [LARGE SCALE GENOMIC DNA]</scope>
    <source>
        <strain evidence="2 3">MS6</strain>
    </source>
</reference>
<feature type="compositionally biased region" description="Polar residues" evidence="1">
    <location>
        <begin position="134"/>
        <end position="143"/>
    </location>
</feature>
<proteinExistence type="predicted"/>